<keyword evidence="1" id="KW-0812">Transmembrane</keyword>
<feature type="transmembrane region" description="Helical" evidence="1">
    <location>
        <begin position="41"/>
        <end position="60"/>
    </location>
</feature>
<evidence type="ECO:0000313" key="3">
    <source>
        <dbReference type="EMBL" id="MPM06848.1"/>
    </source>
</evidence>
<evidence type="ECO:0000256" key="1">
    <source>
        <dbReference type="SAM" id="Phobius"/>
    </source>
</evidence>
<dbReference type="AlphaFoldDB" id="A0A644WTR3"/>
<protein>
    <recommendedName>
        <fullName evidence="2">DUF1468 domain-containing protein</fullName>
    </recommendedName>
</protein>
<reference evidence="3" key="1">
    <citation type="submission" date="2019-08" db="EMBL/GenBank/DDBJ databases">
        <authorList>
            <person name="Kucharzyk K."/>
            <person name="Murdoch R.W."/>
            <person name="Higgins S."/>
            <person name="Loffler F."/>
        </authorList>
    </citation>
    <scope>NUCLEOTIDE SEQUENCE</scope>
</reference>
<comment type="caution">
    <text evidence="3">The sequence shown here is derived from an EMBL/GenBank/DDBJ whole genome shotgun (WGS) entry which is preliminary data.</text>
</comment>
<keyword evidence="1" id="KW-1133">Transmembrane helix</keyword>
<feature type="transmembrane region" description="Helical" evidence="1">
    <location>
        <begin position="99"/>
        <end position="132"/>
    </location>
</feature>
<feature type="transmembrane region" description="Helical" evidence="1">
    <location>
        <begin position="144"/>
        <end position="162"/>
    </location>
</feature>
<sequence length="179" mass="19855">MQIDQRRDLITSIVFLIFGIAVIIASGNIPIKNVNGDVGSAFLPEMVAGIMIFLSIILFAKTCMHIKKSKPLEEKNNAKIRATVETNNKQKGFAGNKAVFASFINLCVYVVLFKPVGFILSSIIFLVLQMGIMTEDSKITARKLAIWCVISVVTAVLVYLIFYEIFSMRLPMGLLDSDE</sequence>
<dbReference type="InterPro" id="IPR009936">
    <property type="entry name" value="DUF1468"/>
</dbReference>
<evidence type="ECO:0000259" key="2">
    <source>
        <dbReference type="Pfam" id="PF07331"/>
    </source>
</evidence>
<name>A0A644WTR3_9ZZZZ</name>
<feature type="transmembrane region" description="Helical" evidence="1">
    <location>
        <begin position="9"/>
        <end position="29"/>
    </location>
</feature>
<dbReference type="EMBL" id="VSSQ01001271">
    <property type="protein sequence ID" value="MPM06848.1"/>
    <property type="molecule type" value="Genomic_DNA"/>
</dbReference>
<proteinExistence type="predicted"/>
<feature type="domain" description="DUF1468" evidence="2">
    <location>
        <begin position="10"/>
        <end position="171"/>
    </location>
</feature>
<accession>A0A644WTR3</accession>
<keyword evidence="1" id="KW-0472">Membrane</keyword>
<dbReference type="Pfam" id="PF07331">
    <property type="entry name" value="TctB"/>
    <property type="match status" value="1"/>
</dbReference>
<gene>
    <name evidence="3" type="ORF">SDC9_53151</name>
</gene>
<organism evidence="3">
    <name type="scientific">bioreactor metagenome</name>
    <dbReference type="NCBI Taxonomy" id="1076179"/>
    <lineage>
        <taxon>unclassified sequences</taxon>
        <taxon>metagenomes</taxon>
        <taxon>ecological metagenomes</taxon>
    </lineage>
</organism>